<evidence type="ECO:0000256" key="1">
    <source>
        <dbReference type="ARBA" id="ARBA00004434"/>
    </source>
</evidence>
<dbReference type="Pfam" id="PF26561">
    <property type="entry name" value="LETM1_C"/>
    <property type="match status" value="1"/>
</dbReference>
<keyword evidence="25" id="KW-1185">Reference proteome</keyword>
<feature type="transmembrane region" description="Helical" evidence="21">
    <location>
        <begin position="182"/>
        <end position="205"/>
    </location>
</feature>
<gene>
    <name evidence="24" type="ORF">BV898_16179</name>
</gene>
<evidence type="ECO:0000256" key="5">
    <source>
        <dbReference type="ARBA" id="ARBA00022449"/>
    </source>
</evidence>
<dbReference type="InterPro" id="IPR044202">
    <property type="entry name" value="LETM1/MDM38-like"/>
</dbReference>
<evidence type="ECO:0000256" key="9">
    <source>
        <dbReference type="ARBA" id="ARBA00022792"/>
    </source>
</evidence>
<dbReference type="PANTHER" id="PTHR14009:SF1">
    <property type="entry name" value="MITOCHONDRIAL PROTON_CALCIUM EXCHANGER PROTEIN"/>
    <property type="match status" value="1"/>
</dbReference>
<evidence type="ECO:0000256" key="17">
    <source>
        <dbReference type="ARBA" id="ARBA00031360"/>
    </source>
</evidence>
<dbReference type="GO" id="GO:0043022">
    <property type="term" value="F:ribosome binding"/>
    <property type="evidence" value="ECO:0007669"/>
    <property type="project" value="InterPro"/>
</dbReference>
<organism evidence="24 25">
    <name type="scientific">Hypsibius exemplaris</name>
    <name type="common">Freshwater tardigrade</name>
    <dbReference type="NCBI Taxonomy" id="2072580"/>
    <lineage>
        <taxon>Eukaryota</taxon>
        <taxon>Metazoa</taxon>
        <taxon>Ecdysozoa</taxon>
        <taxon>Tardigrada</taxon>
        <taxon>Eutardigrada</taxon>
        <taxon>Parachela</taxon>
        <taxon>Hypsibioidea</taxon>
        <taxon>Hypsibiidae</taxon>
        <taxon>Hypsibius</taxon>
    </lineage>
</organism>
<feature type="domain" description="Letm1 RBD" evidence="23">
    <location>
        <begin position="224"/>
        <end position="487"/>
    </location>
</feature>
<keyword evidence="14" id="KW-0406">Ion transport</keyword>
<dbReference type="PROSITE" id="PS50222">
    <property type="entry name" value="EF_HAND_2"/>
    <property type="match status" value="1"/>
</dbReference>
<dbReference type="InterPro" id="IPR011992">
    <property type="entry name" value="EF-hand-dom_pair"/>
</dbReference>
<feature type="compositionally biased region" description="Polar residues" evidence="20">
    <location>
        <begin position="728"/>
        <end position="739"/>
    </location>
</feature>
<dbReference type="InterPro" id="IPR002048">
    <property type="entry name" value="EF_hand_dom"/>
</dbReference>
<evidence type="ECO:0000256" key="6">
    <source>
        <dbReference type="ARBA" id="ARBA00022568"/>
    </source>
</evidence>
<evidence type="ECO:0000256" key="15">
    <source>
        <dbReference type="ARBA" id="ARBA00023128"/>
    </source>
</evidence>
<evidence type="ECO:0000256" key="2">
    <source>
        <dbReference type="ARBA" id="ARBA00009584"/>
    </source>
</evidence>
<feature type="region of interest" description="Disordered" evidence="20">
    <location>
        <begin position="725"/>
        <end position="757"/>
    </location>
</feature>
<feature type="domain" description="EF-hand" evidence="22">
    <location>
        <begin position="663"/>
        <end position="698"/>
    </location>
</feature>
<evidence type="ECO:0000256" key="13">
    <source>
        <dbReference type="ARBA" id="ARBA00023054"/>
    </source>
</evidence>
<feature type="coiled-coil region" evidence="19">
    <location>
        <begin position="544"/>
        <end position="621"/>
    </location>
</feature>
<evidence type="ECO:0000313" key="24">
    <source>
        <dbReference type="EMBL" id="OWA51707.1"/>
    </source>
</evidence>
<keyword evidence="15 18" id="KW-0496">Mitochondrion</keyword>
<dbReference type="GO" id="GO:0030003">
    <property type="term" value="P:intracellular monoatomic cation homeostasis"/>
    <property type="evidence" value="ECO:0007669"/>
    <property type="project" value="TreeGrafter"/>
</dbReference>
<feature type="coiled-coil region" evidence="19">
    <location>
        <begin position="440"/>
        <end position="479"/>
    </location>
</feature>
<dbReference type="PANTHER" id="PTHR14009">
    <property type="entry name" value="LEUCINE ZIPPER-EF-HAND CONTAINING TRANSMEMBRANE PROTEIN"/>
    <property type="match status" value="1"/>
</dbReference>
<evidence type="ECO:0000256" key="14">
    <source>
        <dbReference type="ARBA" id="ARBA00023065"/>
    </source>
</evidence>
<dbReference type="Proteomes" id="UP000192578">
    <property type="component" value="Unassembled WGS sequence"/>
</dbReference>
<evidence type="ECO:0000256" key="21">
    <source>
        <dbReference type="SAM" id="Phobius"/>
    </source>
</evidence>
<evidence type="ECO:0000313" key="25">
    <source>
        <dbReference type="Proteomes" id="UP000192578"/>
    </source>
</evidence>
<dbReference type="PROSITE" id="PS51758">
    <property type="entry name" value="LETM1_RBD"/>
    <property type="match status" value="1"/>
</dbReference>
<name>A0A9X6NCR5_HYPEX</name>
<dbReference type="GO" id="GO:0005509">
    <property type="term" value="F:calcium ion binding"/>
    <property type="evidence" value="ECO:0007669"/>
    <property type="project" value="InterPro"/>
</dbReference>
<keyword evidence="10" id="KW-0106">Calcium</keyword>
<evidence type="ECO:0000256" key="3">
    <source>
        <dbReference type="ARBA" id="ARBA00020557"/>
    </source>
</evidence>
<keyword evidence="5" id="KW-0050">Antiport</keyword>
<evidence type="ECO:0000256" key="7">
    <source>
        <dbReference type="ARBA" id="ARBA00022692"/>
    </source>
</evidence>
<dbReference type="Gene3D" id="1.10.238.10">
    <property type="entry name" value="EF-hand"/>
    <property type="match status" value="1"/>
</dbReference>
<keyword evidence="6" id="KW-0109">Calcium transport</keyword>
<reference evidence="25" key="1">
    <citation type="submission" date="2017-01" db="EMBL/GenBank/DDBJ databases">
        <title>Comparative genomics of anhydrobiosis in the tardigrade Hypsibius dujardini.</title>
        <authorList>
            <person name="Yoshida Y."/>
            <person name="Koutsovoulos G."/>
            <person name="Laetsch D."/>
            <person name="Stevens L."/>
            <person name="Kumar S."/>
            <person name="Horikawa D."/>
            <person name="Ishino K."/>
            <person name="Komine S."/>
            <person name="Tomita M."/>
            <person name="Blaxter M."/>
            <person name="Arakawa K."/>
        </authorList>
    </citation>
    <scope>NUCLEOTIDE SEQUENCE [LARGE SCALE GENOMIC DNA]</scope>
    <source>
        <strain evidence="25">Z151</strain>
    </source>
</reference>
<evidence type="ECO:0000259" key="22">
    <source>
        <dbReference type="PROSITE" id="PS50222"/>
    </source>
</evidence>
<dbReference type="GO" id="GO:0015297">
    <property type="term" value="F:antiporter activity"/>
    <property type="evidence" value="ECO:0007669"/>
    <property type="project" value="UniProtKB-KW"/>
</dbReference>
<comment type="similarity">
    <text evidence="2">Belongs to the LETM1 family.</text>
</comment>
<proteinExistence type="inferred from homology"/>
<dbReference type="OrthoDB" id="624114at2759"/>
<evidence type="ECO:0000256" key="12">
    <source>
        <dbReference type="ARBA" id="ARBA00022989"/>
    </source>
</evidence>
<keyword evidence="16 21" id="KW-0472">Membrane</keyword>
<evidence type="ECO:0000259" key="23">
    <source>
        <dbReference type="PROSITE" id="PS51758"/>
    </source>
</evidence>
<dbReference type="InterPro" id="IPR033122">
    <property type="entry name" value="LETM1-like_RBD"/>
</dbReference>
<accession>A0A9X6NCR5</accession>
<dbReference type="SUPFAM" id="SSF47473">
    <property type="entry name" value="EF-hand"/>
    <property type="match status" value="1"/>
</dbReference>
<keyword evidence="9" id="KW-0999">Mitochondrion inner membrane</keyword>
<protein>
    <recommendedName>
        <fullName evidence="3">Mitochondrial proton/calcium exchanger protein</fullName>
    </recommendedName>
    <alternativeName>
        <fullName evidence="17">Leucine zipper-EF-hand-containing transmembrane protein 1</fullName>
    </alternativeName>
</protein>
<dbReference type="AlphaFoldDB" id="A0A9X6NCR5"/>
<dbReference type="Pfam" id="PF07766">
    <property type="entry name" value="LETM1_RBD"/>
    <property type="match status" value="1"/>
</dbReference>
<evidence type="ECO:0000256" key="4">
    <source>
        <dbReference type="ARBA" id="ARBA00022448"/>
    </source>
</evidence>
<dbReference type="InterPro" id="IPR059005">
    <property type="entry name" value="LETM1_C"/>
</dbReference>
<keyword evidence="8" id="KW-0479">Metal-binding</keyword>
<keyword evidence="11" id="KW-0809">Transit peptide</keyword>
<evidence type="ECO:0000256" key="18">
    <source>
        <dbReference type="PROSITE-ProRule" id="PRU01094"/>
    </source>
</evidence>
<sequence>MSFLLVQLAFGRGDALRRQRQLTSLFHQRPFNERRCWPVAEAVKRNYCIQTAADDRNLFQYSHSNGPFLPTRSLHTTRRLYDLEQKSKVELTVEALKQEKESSRVAAASAVAVPEQKETLPLIVPKKTIWQKVVAEAKHYYHGFRLLGTEISISWGLLWKLIRGESLSRREHKQLVRTVSDIFRLVPFVVILIIPFAEFALPILLKFFPNMLPSTFEEKSTKEENIRKRLKGKLEMAKFLQETIHETALEHKENEKSNKAAEFASFFDRIRISGEQADNKDIMRFAKLFEDELTLDSLPRDVIVALCRLLEIGVYGLPPELLRFQLRMRLRNLRSDDKMIQMEGVDNLDADELQSACRARGMRSVGVSEQRLKSQLKQWLELSLEEKIPPSLLLLSRALYLPDNLSKEETIKSTIARMPEKLGDEVEVKLAEQEGAKVDYEMKRRLVREEQETIKREELERKEREASDKEAKAAILAKAPAAAAAMTEVLKQTAAIKDKAPEDVTRKDLQSVTPLIQEITKQDMEHIEDIIEKISKDKYSLLEQQDLKEEVDEYKEDIDELRQIPEASDLRESKAAQRLSKRVTKMLASMDKMMGELEAQKAEIKSDIKDTKTQVKALQKDDQTDHRRILDIVDEMDQKKDNMLSIEHLLTTMKQLSKIPDDDRLARVEQVLKMMDIDKDGNIELEHALKVLELIGEENFKMTPKQLEDVMDVLRKEDLLEDVDEAQKASSSATSSVPNAAQAKKSIAGAKEAVKKV</sequence>
<keyword evidence="13 19" id="KW-0175">Coiled coil</keyword>
<evidence type="ECO:0000256" key="8">
    <source>
        <dbReference type="ARBA" id="ARBA00022723"/>
    </source>
</evidence>
<dbReference type="GO" id="GO:0005743">
    <property type="term" value="C:mitochondrial inner membrane"/>
    <property type="evidence" value="ECO:0007669"/>
    <property type="project" value="UniProtKB-SubCell"/>
</dbReference>
<evidence type="ECO:0000256" key="20">
    <source>
        <dbReference type="SAM" id="MobiDB-lite"/>
    </source>
</evidence>
<evidence type="ECO:0000256" key="16">
    <source>
        <dbReference type="ARBA" id="ARBA00023136"/>
    </source>
</evidence>
<keyword evidence="4" id="KW-0813">Transport</keyword>
<evidence type="ECO:0000256" key="11">
    <source>
        <dbReference type="ARBA" id="ARBA00022946"/>
    </source>
</evidence>
<keyword evidence="12 21" id="KW-1133">Transmembrane helix</keyword>
<evidence type="ECO:0000256" key="10">
    <source>
        <dbReference type="ARBA" id="ARBA00022837"/>
    </source>
</evidence>
<dbReference type="EMBL" id="MTYJ01000236">
    <property type="protein sequence ID" value="OWA51707.1"/>
    <property type="molecule type" value="Genomic_DNA"/>
</dbReference>
<evidence type="ECO:0000256" key="19">
    <source>
        <dbReference type="SAM" id="Coils"/>
    </source>
</evidence>
<comment type="caution">
    <text evidence="24">The sequence shown here is derived from an EMBL/GenBank/DDBJ whole genome shotgun (WGS) entry which is preliminary data.</text>
</comment>
<comment type="subcellular location">
    <subcellularLocation>
        <location evidence="1">Mitochondrion inner membrane</location>
        <topology evidence="1">Single-pass membrane protein</topology>
    </subcellularLocation>
</comment>
<keyword evidence="7 21" id="KW-0812">Transmembrane</keyword>